<evidence type="ECO:0000313" key="3">
    <source>
        <dbReference type="EnsemblPlants" id="Pp3c12_9510V3.1"/>
    </source>
</evidence>
<dbReference type="KEGG" id="ppp:112289170"/>
<name>A0A2K1JQ47_PHYPA</name>
<dbReference type="Gramene" id="Pp3c12_9510V3.1">
    <property type="protein sequence ID" value="Pp3c12_9510V3.1"/>
    <property type="gene ID" value="Pp3c12_9510"/>
</dbReference>
<dbReference type="PANTHER" id="PTHR33833">
    <property type="entry name" value="NUCLEOLAR-LIKE PROTEIN-RELATED"/>
    <property type="match status" value="1"/>
</dbReference>
<evidence type="ECO:0008006" key="5">
    <source>
        <dbReference type="Google" id="ProtNLM"/>
    </source>
</evidence>
<keyword evidence="1" id="KW-0472">Membrane</keyword>
<evidence type="ECO:0000256" key="1">
    <source>
        <dbReference type="SAM" id="Phobius"/>
    </source>
</evidence>
<dbReference type="GeneID" id="112289170"/>
<proteinExistence type="predicted"/>
<evidence type="ECO:0000313" key="2">
    <source>
        <dbReference type="EMBL" id="PNR43657.1"/>
    </source>
</evidence>
<dbReference type="STRING" id="3218.A0A2K1JQ47"/>
<dbReference type="EnsemblPlants" id="Pp3c12_9510V3.1">
    <property type="protein sequence ID" value="Pp3c12_9510V3.1"/>
    <property type="gene ID" value="Pp3c12_9510"/>
</dbReference>
<dbReference type="OrthoDB" id="196633at2759"/>
<feature type="transmembrane region" description="Helical" evidence="1">
    <location>
        <begin position="181"/>
        <end position="201"/>
    </location>
</feature>
<dbReference type="FunCoup" id="A0A2K1JQ47">
    <property type="interactions" value="1247"/>
</dbReference>
<gene>
    <name evidence="3" type="primary">LOC112289170</name>
    <name evidence="2" type="ORF">PHYPA_016038</name>
</gene>
<dbReference type="RefSeq" id="XP_024389924.1">
    <property type="nucleotide sequence ID" value="XM_024534156.2"/>
</dbReference>
<keyword evidence="4" id="KW-1185">Reference proteome</keyword>
<dbReference type="InterPro" id="IPR019634">
    <property type="entry name" value="Uncharacterised_Ycf49"/>
</dbReference>
<dbReference type="AlphaFoldDB" id="A0A2K1JQ47"/>
<dbReference type="PANTHER" id="PTHR33833:SF3">
    <property type="entry name" value="YCF49-LIKE PROTEIN"/>
    <property type="match status" value="1"/>
</dbReference>
<feature type="transmembrane region" description="Helical" evidence="1">
    <location>
        <begin position="149"/>
        <end position="169"/>
    </location>
</feature>
<dbReference type="Proteomes" id="UP000006727">
    <property type="component" value="Chromosome 12"/>
</dbReference>
<dbReference type="PaxDb" id="3218-PP1S91_91V6.1"/>
<feature type="transmembrane region" description="Helical" evidence="1">
    <location>
        <begin position="207"/>
        <end position="233"/>
    </location>
</feature>
<reference evidence="2 4" key="1">
    <citation type="journal article" date="2008" name="Science">
        <title>The Physcomitrella genome reveals evolutionary insights into the conquest of land by plants.</title>
        <authorList>
            <person name="Rensing S."/>
            <person name="Lang D."/>
            <person name="Zimmer A."/>
            <person name="Terry A."/>
            <person name="Salamov A."/>
            <person name="Shapiro H."/>
            <person name="Nishiyama T."/>
            <person name="Perroud P.-F."/>
            <person name="Lindquist E."/>
            <person name="Kamisugi Y."/>
            <person name="Tanahashi T."/>
            <person name="Sakakibara K."/>
            <person name="Fujita T."/>
            <person name="Oishi K."/>
            <person name="Shin-I T."/>
            <person name="Kuroki Y."/>
            <person name="Toyoda A."/>
            <person name="Suzuki Y."/>
            <person name="Hashimoto A."/>
            <person name="Yamaguchi K."/>
            <person name="Sugano A."/>
            <person name="Kohara Y."/>
            <person name="Fujiyama A."/>
            <person name="Anterola A."/>
            <person name="Aoki S."/>
            <person name="Ashton N."/>
            <person name="Barbazuk W.B."/>
            <person name="Barker E."/>
            <person name="Bennetzen J."/>
            <person name="Bezanilla M."/>
            <person name="Blankenship R."/>
            <person name="Cho S.H."/>
            <person name="Dutcher S."/>
            <person name="Estelle M."/>
            <person name="Fawcett J.A."/>
            <person name="Gundlach H."/>
            <person name="Hanada K."/>
            <person name="Heyl A."/>
            <person name="Hicks K.A."/>
            <person name="Hugh J."/>
            <person name="Lohr M."/>
            <person name="Mayer K."/>
            <person name="Melkozernov A."/>
            <person name="Murata T."/>
            <person name="Nelson D."/>
            <person name="Pils B."/>
            <person name="Prigge M."/>
            <person name="Reiss B."/>
            <person name="Renner T."/>
            <person name="Rombauts S."/>
            <person name="Rushton P."/>
            <person name="Sanderfoot A."/>
            <person name="Schween G."/>
            <person name="Shiu S.-H."/>
            <person name="Stueber K."/>
            <person name="Theodoulou F.L."/>
            <person name="Tu H."/>
            <person name="Van de Peer Y."/>
            <person name="Verrier P.J."/>
            <person name="Waters E."/>
            <person name="Wood A."/>
            <person name="Yang L."/>
            <person name="Cove D."/>
            <person name="Cuming A."/>
            <person name="Hasebe M."/>
            <person name="Lucas S."/>
            <person name="Mishler D.B."/>
            <person name="Reski R."/>
            <person name="Grigoriev I."/>
            <person name="Quatrano R.S."/>
            <person name="Boore J.L."/>
        </authorList>
    </citation>
    <scope>NUCLEOTIDE SEQUENCE [LARGE SCALE GENOMIC DNA]</scope>
    <source>
        <strain evidence="3 4">cv. Gransden 2004</strain>
    </source>
</reference>
<reference evidence="3" key="3">
    <citation type="submission" date="2020-12" db="UniProtKB">
        <authorList>
            <consortium name="EnsemblPlants"/>
        </authorList>
    </citation>
    <scope>IDENTIFICATION</scope>
</reference>
<dbReference type="Pfam" id="PF10693">
    <property type="entry name" value="DUF2499"/>
    <property type="match status" value="1"/>
</dbReference>
<evidence type="ECO:0000313" key="4">
    <source>
        <dbReference type="Proteomes" id="UP000006727"/>
    </source>
</evidence>
<feature type="transmembrane region" description="Helical" evidence="1">
    <location>
        <begin position="96"/>
        <end position="116"/>
    </location>
</feature>
<keyword evidence="1" id="KW-0812">Transmembrane</keyword>
<dbReference type="EnsemblPlants" id="Pp3c12_9510V3.2">
    <property type="protein sequence ID" value="Pp3c12_9510V3.2"/>
    <property type="gene ID" value="Pp3c12_9510"/>
</dbReference>
<dbReference type="EMBL" id="ABEU02000012">
    <property type="protein sequence ID" value="PNR43657.1"/>
    <property type="molecule type" value="Genomic_DNA"/>
</dbReference>
<dbReference type="Gramene" id="Pp3c12_9510V3.2">
    <property type="protein sequence ID" value="Pp3c12_9510V3.2"/>
    <property type="gene ID" value="Pp3c12_9510"/>
</dbReference>
<keyword evidence="1" id="KW-1133">Transmembrane helix</keyword>
<protein>
    <recommendedName>
        <fullName evidence="5">Ycf49-like protein</fullName>
    </recommendedName>
</protein>
<accession>A0A2K1JQ47</accession>
<sequence>MSFALCEKLRDQFAAMAILQSLLLSKNSRMITCSVRAHSLRSFQGSKHALVLNNSSQFVLRNQARLSLSNDVSCSASTSSSEPLDVIPMRSEQLVLYRRAGCVLGLGAVAGTMLAFPEHAHAAEIALNPDAWSSILASEPKNALSLPTWVIHVASVAEWITAMALVWRYGDTPGNSTWKGLSWGMVPLLGGAMCACTWHFFYNAQSLEILVVLQAALTVLGNFTMWAAAYRIYCSSKEQSKSP</sequence>
<reference evidence="2 4" key="2">
    <citation type="journal article" date="2018" name="Plant J.">
        <title>The Physcomitrella patens chromosome-scale assembly reveals moss genome structure and evolution.</title>
        <authorList>
            <person name="Lang D."/>
            <person name="Ullrich K.K."/>
            <person name="Murat F."/>
            <person name="Fuchs J."/>
            <person name="Jenkins J."/>
            <person name="Haas F.B."/>
            <person name="Piednoel M."/>
            <person name="Gundlach H."/>
            <person name="Van Bel M."/>
            <person name="Meyberg R."/>
            <person name="Vives C."/>
            <person name="Morata J."/>
            <person name="Symeonidi A."/>
            <person name="Hiss M."/>
            <person name="Muchero W."/>
            <person name="Kamisugi Y."/>
            <person name="Saleh O."/>
            <person name="Blanc G."/>
            <person name="Decker E.L."/>
            <person name="van Gessel N."/>
            <person name="Grimwood J."/>
            <person name="Hayes R.D."/>
            <person name="Graham S.W."/>
            <person name="Gunter L.E."/>
            <person name="McDaniel S.F."/>
            <person name="Hoernstein S.N.W."/>
            <person name="Larsson A."/>
            <person name="Li F.W."/>
            <person name="Perroud P.F."/>
            <person name="Phillips J."/>
            <person name="Ranjan P."/>
            <person name="Rokshar D.S."/>
            <person name="Rothfels C.J."/>
            <person name="Schneider L."/>
            <person name="Shu S."/>
            <person name="Stevenson D.W."/>
            <person name="Thummler F."/>
            <person name="Tillich M."/>
            <person name="Villarreal Aguilar J.C."/>
            <person name="Widiez T."/>
            <person name="Wong G.K."/>
            <person name="Wymore A."/>
            <person name="Zhang Y."/>
            <person name="Zimmer A.D."/>
            <person name="Quatrano R.S."/>
            <person name="Mayer K.F.X."/>
            <person name="Goodstein D."/>
            <person name="Casacuberta J.M."/>
            <person name="Vandepoele K."/>
            <person name="Reski R."/>
            <person name="Cuming A.C."/>
            <person name="Tuskan G.A."/>
            <person name="Maumus F."/>
            <person name="Salse J."/>
            <person name="Schmutz J."/>
            <person name="Rensing S.A."/>
        </authorList>
    </citation>
    <scope>NUCLEOTIDE SEQUENCE [LARGE SCALE GENOMIC DNA]</scope>
    <source>
        <strain evidence="3 4">cv. Gransden 2004</strain>
    </source>
</reference>
<organism evidence="2">
    <name type="scientific">Physcomitrium patens</name>
    <name type="common">Spreading-leaved earth moss</name>
    <name type="synonym">Physcomitrella patens</name>
    <dbReference type="NCBI Taxonomy" id="3218"/>
    <lineage>
        <taxon>Eukaryota</taxon>
        <taxon>Viridiplantae</taxon>
        <taxon>Streptophyta</taxon>
        <taxon>Embryophyta</taxon>
        <taxon>Bryophyta</taxon>
        <taxon>Bryophytina</taxon>
        <taxon>Bryopsida</taxon>
        <taxon>Funariidae</taxon>
        <taxon>Funariales</taxon>
        <taxon>Funariaceae</taxon>
        <taxon>Physcomitrium</taxon>
    </lineage>
</organism>